<evidence type="ECO:0000313" key="2">
    <source>
        <dbReference type="Proteomes" id="UP000887013"/>
    </source>
</evidence>
<dbReference type="EMBL" id="BMAW01003790">
    <property type="protein sequence ID" value="GFS85524.1"/>
    <property type="molecule type" value="Genomic_DNA"/>
</dbReference>
<proteinExistence type="predicted"/>
<comment type="caution">
    <text evidence="1">The sequence shown here is derived from an EMBL/GenBank/DDBJ whole genome shotgun (WGS) entry which is preliminary data.</text>
</comment>
<accession>A0A8X6MZK4</accession>
<sequence>MQISRRSQRHFTNHLSRNLTRHQQPIIRECVGGITSACVNETTNSRLCVYICQLIKRQSVPARRFTVSQHSQLSSFY</sequence>
<reference evidence="1" key="1">
    <citation type="submission" date="2020-08" db="EMBL/GenBank/DDBJ databases">
        <title>Multicomponent nature underlies the extraordinary mechanical properties of spider dragline silk.</title>
        <authorList>
            <person name="Kono N."/>
            <person name="Nakamura H."/>
            <person name="Mori M."/>
            <person name="Yoshida Y."/>
            <person name="Ohtoshi R."/>
            <person name="Malay A.D."/>
            <person name="Moran D.A.P."/>
            <person name="Tomita M."/>
            <person name="Numata K."/>
            <person name="Arakawa K."/>
        </authorList>
    </citation>
    <scope>NUCLEOTIDE SEQUENCE</scope>
</reference>
<dbReference type="AlphaFoldDB" id="A0A8X6MZK4"/>
<name>A0A8X6MZK4_NEPPI</name>
<gene>
    <name evidence="1" type="ORF">NPIL_171801</name>
</gene>
<organism evidence="1 2">
    <name type="scientific">Nephila pilipes</name>
    <name type="common">Giant wood spider</name>
    <name type="synonym">Nephila maculata</name>
    <dbReference type="NCBI Taxonomy" id="299642"/>
    <lineage>
        <taxon>Eukaryota</taxon>
        <taxon>Metazoa</taxon>
        <taxon>Ecdysozoa</taxon>
        <taxon>Arthropoda</taxon>
        <taxon>Chelicerata</taxon>
        <taxon>Arachnida</taxon>
        <taxon>Araneae</taxon>
        <taxon>Araneomorphae</taxon>
        <taxon>Entelegynae</taxon>
        <taxon>Araneoidea</taxon>
        <taxon>Nephilidae</taxon>
        <taxon>Nephila</taxon>
    </lineage>
</organism>
<evidence type="ECO:0000313" key="1">
    <source>
        <dbReference type="EMBL" id="GFS85524.1"/>
    </source>
</evidence>
<protein>
    <submittedName>
        <fullName evidence="1">Uncharacterized protein</fullName>
    </submittedName>
</protein>
<dbReference type="Proteomes" id="UP000887013">
    <property type="component" value="Unassembled WGS sequence"/>
</dbReference>
<keyword evidence="2" id="KW-1185">Reference proteome</keyword>